<dbReference type="Proteomes" id="UP000624709">
    <property type="component" value="Unassembled WGS sequence"/>
</dbReference>
<evidence type="ECO:0008006" key="3">
    <source>
        <dbReference type="Google" id="ProtNLM"/>
    </source>
</evidence>
<proteinExistence type="predicted"/>
<evidence type="ECO:0000313" key="1">
    <source>
        <dbReference type="EMBL" id="GIE70827.1"/>
    </source>
</evidence>
<dbReference type="EMBL" id="BOMS01000111">
    <property type="protein sequence ID" value="GIE70827.1"/>
    <property type="molecule type" value="Genomic_DNA"/>
</dbReference>
<name>A0ABQ4BJN1_9ACTN</name>
<keyword evidence="2" id="KW-1185">Reference proteome</keyword>
<dbReference type="SUPFAM" id="SSF48452">
    <property type="entry name" value="TPR-like"/>
    <property type="match status" value="1"/>
</dbReference>
<reference evidence="1 2" key="1">
    <citation type="submission" date="2021-01" db="EMBL/GenBank/DDBJ databases">
        <title>Whole genome shotgun sequence of Actinoplanes palleronii NBRC 14916.</title>
        <authorList>
            <person name="Komaki H."/>
            <person name="Tamura T."/>
        </authorList>
    </citation>
    <scope>NUCLEOTIDE SEQUENCE [LARGE SCALE GENOMIC DNA]</scope>
    <source>
        <strain evidence="1 2">NBRC 14916</strain>
    </source>
</reference>
<organism evidence="1 2">
    <name type="scientific">Actinoplanes palleronii</name>
    <dbReference type="NCBI Taxonomy" id="113570"/>
    <lineage>
        <taxon>Bacteria</taxon>
        <taxon>Bacillati</taxon>
        <taxon>Actinomycetota</taxon>
        <taxon>Actinomycetes</taxon>
        <taxon>Micromonosporales</taxon>
        <taxon>Micromonosporaceae</taxon>
        <taxon>Actinoplanes</taxon>
    </lineage>
</organism>
<sequence>MTPEMLTELLSHDGDAPSTAASAIAVNGAIVAASHTTGVFAMYRRDLLRLLGLAGTLICLPPVAESDDPNAIRRSADLQELRDFNTHLWQVFGLSATKHLVYPLAQDQLHVLIDRLDNARSEAEHRQLCTLASELFQLTGEIFCDSDLYADATHCYNLAASAAKEAGAYDQWACALTRSGYVSLYDQQYDQAAKILYAAGRVAARGDDQLATRYWVASVQAQAAAALHDVDGFKRAWSLAEHITGARDLINPGGWLRFDGSRLDEERGTCHLTLGQSELAAGALAAAFTRSISPRRRGSLLVDLGVVGVRRRDADEVLQHGHAAVDIAEQSCSPGFLGRRLQSLQTQLHPLGSDPRIVALDERITGVLTSA</sequence>
<comment type="caution">
    <text evidence="1">The sequence shown here is derived from an EMBL/GenBank/DDBJ whole genome shotgun (WGS) entry which is preliminary data.</text>
</comment>
<evidence type="ECO:0000313" key="2">
    <source>
        <dbReference type="Proteomes" id="UP000624709"/>
    </source>
</evidence>
<accession>A0ABQ4BJN1</accession>
<gene>
    <name evidence="1" type="ORF">Apa02nite_069350</name>
</gene>
<protein>
    <recommendedName>
        <fullName evidence="3">Transcriptional regulator</fullName>
    </recommendedName>
</protein>
<dbReference type="InterPro" id="IPR011990">
    <property type="entry name" value="TPR-like_helical_dom_sf"/>
</dbReference>